<dbReference type="PRINTS" id="PR01006">
    <property type="entry name" value="FLGHOOKFLIE"/>
</dbReference>
<organism evidence="6 7">
    <name type="scientific">Candidatus Carbonibacillus altaicus</name>
    <dbReference type="NCBI Taxonomy" id="2163959"/>
    <lineage>
        <taxon>Bacteria</taxon>
        <taxon>Bacillati</taxon>
        <taxon>Bacillota</taxon>
        <taxon>Bacilli</taxon>
        <taxon>Bacillales</taxon>
        <taxon>Candidatus Carbonibacillus</taxon>
    </lineage>
</organism>
<dbReference type="EMBL" id="PEBX01000003">
    <property type="protein sequence ID" value="PTQ57729.1"/>
    <property type="molecule type" value="Genomic_DNA"/>
</dbReference>
<evidence type="ECO:0000256" key="3">
    <source>
        <dbReference type="ARBA" id="ARBA00023143"/>
    </source>
</evidence>
<dbReference type="PANTHER" id="PTHR34653:SF1">
    <property type="entry name" value="FLAGELLAR HOOK-BASAL BODY COMPLEX PROTEIN FLIE"/>
    <property type="match status" value="1"/>
</dbReference>
<dbReference type="GO" id="GO:0071973">
    <property type="term" value="P:bacterial-type flagellum-dependent cell motility"/>
    <property type="evidence" value="ECO:0007669"/>
    <property type="project" value="InterPro"/>
</dbReference>
<keyword evidence="3 4" id="KW-0975">Bacterial flagellum</keyword>
<dbReference type="GO" id="GO:0009425">
    <property type="term" value="C:bacterial-type flagellum basal body"/>
    <property type="evidence" value="ECO:0007669"/>
    <property type="project" value="UniProtKB-SubCell"/>
</dbReference>
<evidence type="ECO:0000256" key="2">
    <source>
        <dbReference type="ARBA" id="ARBA00009272"/>
    </source>
</evidence>
<comment type="caution">
    <text evidence="6">The sequence shown here is derived from an EMBL/GenBank/DDBJ whole genome shotgun (WGS) entry which is preliminary data.</text>
</comment>
<keyword evidence="6" id="KW-0969">Cilium</keyword>
<dbReference type="Pfam" id="PF02049">
    <property type="entry name" value="FliE"/>
    <property type="match status" value="1"/>
</dbReference>
<proteinExistence type="inferred from homology"/>
<keyword evidence="6" id="KW-0966">Cell projection</keyword>
<dbReference type="Proteomes" id="UP000244338">
    <property type="component" value="Unassembled WGS sequence"/>
</dbReference>
<accession>A0A2R6Y4W4</accession>
<evidence type="ECO:0000256" key="5">
    <source>
        <dbReference type="NCBIfam" id="TIGR00205"/>
    </source>
</evidence>
<name>A0A2R6Y4W4_9BACL</name>
<dbReference type="InterPro" id="IPR001624">
    <property type="entry name" value="FliE"/>
</dbReference>
<dbReference type="GO" id="GO:0003774">
    <property type="term" value="F:cytoskeletal motor activity"/>
    <property type="evidence" value="ECO:0007669"/>
    <property type="project" value="InterPro"/>
</dbReference>
<evidence type="ECO:0000313" key="7">
    <source>
        <dbReference type="Proteomes" id="UP000244338"/>
    </source>
</evidence>
<gene>
    <name evidence="4" type="primary">fliE</name>
    <name evidence="6" type="ORF">BSOLF_0924</name>
</gene>
<comment type="similarity">
    <text evidence="2 4">Belongs to the FliE family.</text>
</comment>
<sequence length="82" mass="8778">MPNANPEGTSISFREAFASALGTLEEGEKRANDAVVAFAGGAPLPLHEILIQAEEAQLNLALAVEVRNKAVEAYQEIMRMPV</sequence>
<comment type="subcellular location">
    <subcellularLocation>
        <location evidence="1 4">Bacterial flagellum basal body</location>
    </subcellularLocation>
</comment>
<evidence type="ECO:0000313" key="6">
    <source>
        <dbReference type="EMBL" id="PTQ57729.1"/>
    </source>
</evidence>
<evidence type="ECO:0000256" key="4">
    <source>
        <dbReference type="HAMAP-Rule" id="MF_00724"/>
    </source>
</evidence>
<dbReference type="HAMAP" id="MF_00724">
    <property type="entry name" value="FliE"/>
    <property type="match status" value="1"/>
</dbReference>
<reference evidence="7" key="1">
    <citation type="journal article" date="2018" name="Sci. Rep.">
        <title>Lignite coal burning seam in the remote Altai Mountains harbors a hydrogen-driven thermophilic microbial community.</title>
        <authorList>
            <person name="Kadnikov V.V."/>
            <person name="Mardanov A.V."/>
            <person name="Ivasenko D.A."/>
            <person name="Antsiferov D.V."/>
            <person name="Beletsky A.V."/>
            <person name="Karnachuk O.V."/>
            <person name="Ravin N.V."/>
        </authorList>
    </citation>
    <scope>NUCLEOTIDE SEQUENCE [LARGE SCALE GENOMIC DNA]</scope>
</reference>
<dbReference type="GO" id="GO:0005198">
    <property type="term" value="F:structural molecule activity"/>
    <property type="evidence" value="ECO:0007669"/>
    <property type="project" value="UniProtKB-UniRule"/>
</dbReference>
<dbReference type="PANTHER" id="PTHR34653">
    <property type="match status" value="1"/>
</dbReference>
<keyword evidence="6" id="KW-0282">Flagellum</keyword>
<evidence type="ECO:0000256" key="1">
    <source>
        <dbReference type="ARBA" id="ARBA00004117"/>
    </source>
</evidence>
<dbReference type="AlphaFoldDB" id="A0A2R6Y4W4"/>
<dbReference type="NCBIfam" id="TIGR00205">
    <property type="entry name" value="fliE"/>
    <property type="match status" value="1"/>
</dbReference>
<protein>
    <recommendedName>
        <fullName evidence="4 5">Flagellar hook-basal body complex protein FliE</fullName>
    </recommendedName>
</protein>